<accession>A0AC35U3X6</accession>
<dbReference type="WBParaSite" id="RSKR_0000722800.1">
    <property type="protein sequence ID" value="RSKR_0000722800.1"/>
    <property type="gene ID" value="RSKR_0000722800"/>
</dbReference>
<reference evidence="2" key="1">
    <citation type="submission" date="2016-11" db="UniProtKB">
        <authorList>
            <consortium name="WormBaseParasite"/>
        </authorList>
    </citation>
    <scope>IDENTIFICATION</scope>
    <source>
        <strain evidence="2">KR3021</strain>
    </source>
</reference>
<proteinExistence type="predicted"/>
<name>A0AC35U3X6_9BILA</name>
<evidence type="ECO:0000313" key="2">
    <source>
        <dbReference type="WBParaSite" id="RSKR_0000722800.1"/>
    </source>
</evidence>
<sequence>MATLRYIVVNGNSSSKINWNSYKASAGFSLLAVIISFIGSAPNMIRYEVFDNGVVSLPRVCTDINAEYRDHFIGNNITHVQAYQLIRPSFWSCSWERIAHWFVGIILKFIPCILLTVFMSLLVRILIEARERRNRLCAARTVTCNTKTQAERTTAMLTIIVAVFLITELPQGIYVFMNGLFPSTHIIASKLGNFFDLLSLLNSSINFILYSTMSHQFRSNFIDMIAKYIPKTIERISGNQTIATTAVTAKSNKSKNGKDKDTTSKVQLLAISSTKCSQDNSSASKMQEFSNTTFTETQPPPTCEDYEGYFNERNEISWKRKGFQPLVYFYIILGLCGFLSNLLIIAVFCKTKKLRNTRNFYIINLAVTDLLTSCISAPATMYATMYTFWPWDNYYSCKFFTCFQTLNMFTSCFTLVLISLDTFFLTYYPLDWPTKKYIHILLYIGVWLLALLITAPYIMAISLDYDYNLLSMNETEIYNLIEDCPKIIPLKICGESETIMDDIRKAEEQRFIPSDSDTPSSVAGITKDILDARTRVKRKGDNIIYLFDYRKNLDDPNSKTELLNRQTLKALLKARDWELLKHPFVLNFINEKLIKSATSYATHCLIYFVFLILLYTFVVTQPNFIRSFTVSCFLAFFLFFMFLKFLLKQIEKEEFSTWFAISFLFNLFTYLTTALYVWHYYIFSMDDYHEEVKILIAWFLPIISVISAWINFLYVLRKSPFGLYILMMKRILITFFKVSVIWVPTIVAFSFAFQLVMKDTGTEPWDDKAFANNTLPFMAVLQSLTKTSAMMVGELDADNFLERKQWMANILLILFEVFTVILLMNLLISLAVGDVNELRYNAEGTLLKIKLNYCLETMHISEFLPGFSALFSNDDRTNNVLVIVTDAEESWTLWDGSVKIDKDETRHIEDTKHFNWQMDMGEGGVRILQKSFNHRNKLFMLSRGSITMNETFGSGIMEFKSPVKKEYLFNPESHFTCFKRWLISINWNSLMLN</sequence>
<protein>
    <submittedName>
        <fullName evidence="2">G_PROTEIN_RECEP_F1_2 domain-containing protein</fullName>
    </submittedName>
</protein>
<evidence type="ECO:0000313" key="1">
    <source>
        <dbReference type="Proteomes" id="UP000095286"/>
    </source>
</evidence>
<dbReference type="Proteomes" id="UP000095286">
    <property type="component" value="Unplaced"/>
</dbReference>
<organism evidence="1 2">
    <name type="scientific">Rhabditophanes sp. KR3021</name>
    <dbReference type="NCBI Taxonomy" id="114890"/>
    <lineage>
        <taxon>Eukaryota</taxon>
        <taxon>Metazoa</taxon>
        <taxon>Ecdysozoa</taxon>
        <taxon>Nematoda</taxon>
        <taxon>Chromadorea</taxon>
        <taxon>Rhabditida</taxon>
        <taxon>Tylenchina</taxon>
        <taxon>Panagrolaimomorpha</taxon>
        <taxon>Strongyloidoidea</taxon>
        <taxon>Alloionematidae</taxon>
        <taxon>Rhabditophanes</taxon>
    </lineage>
</organism>